<evidence type="ECO:0000256" key="1">
    <source>
        <dbReference type="SAM" id="MobiDB-lite"/>
    </source>
</evidence>
<dbReference type="RefSeq" id="YP_009902190.1">
    <property type="nucleotide sequence ID" value="NC_049830.1"/>
</dbReference>
<dbReference type="GeneID" id="56134443"/>
<dbReference type="Proteomes" id="UP000509789">
    <property type="component" value="Segment"/>
</dbReference>
<proteinExistence type="predicted"/>
<organism evidence="2 3">
    <name type="scientific">Escherichia phage PGN590</name>
    <dbReference type="NCBI Taxonomy" id="2714735"/>
    <lineage>
        <taxon>Viruses</taxon>
        <taxon>Duplodnaviria</taxon>
        <taxon>Heunggongvirae</taxon>
        <taxon>Uroviricota</taxon>
        <taxon>Caudoviricetes</taxon>
        <taxon>Drexlerviridae</taxon>
        <taxon>Tempevirinae</taxon>
        <taxon>Hanrivervirus</taxon>
        <taxon>Hanrivervirus PGN590</taxon>
    </lineage>
</organism>
<accession>A0A6M9E884</accession>
<dbReference type="KEGG" id="vg:56134443"/>
<reference evidence="2 3" key="1">
    <citation type="submission" date="2020-02" db="EMBL/GenBank/DDBJ databases">
        <authorList>
            <person name="Chaudhary N."/>
            <person name="Taneja N."/>
        </authorList>
    </citation>
    <scope>NUCLEOTIDE SEQUENCE [LARGE SCALE GENOMIC DNA]</scope>
</reference>
<protein>
    <submittedName>
        <fullName evidence="2">Uncharacterized protein</fullName>
    </submittedName>
</protein>
<keyword evidence="3" id="KW-1185">Reference proteome</keyword>
<sequence>MHLYPASAQSLTALPDPSNKEKIKPLCISSPQNGKHRGQLGSKLQPQSLTIIVGSANAAPHSCSISISPNASSSVLILYATSRAASLFSPASSAFCSLSKNPS</sequence>
<name>A0A6M9E884_9CAUD</name>
<evidence type="ECO:0000313" key="2">
    <source>
        <dbReference type="EMBL" id="QKL16936.1"/>
    </source>
</evidence>
<evidence type="ECO:0000313" key="3">
    <source>
        <dbReference type="Proteomes" id="UP000509789"/>
    </source>
</evidence>
<dbReference type="EMBL" id="MT127619">
    <property type="protein sequence ID" value="QKL16936.1"/>
    <property type="molecule type" value="Genomic_DNA"/>
</dbReference>
<feature type="region of interest" description="Disordered" evidence="1">
    <location>
        <begin position="1"/>
        <end position="41"/>
    </location>
</feature>